<evidence type="ECO:0000313" key="2">
    <source>
        <dbReference type="Proteomes" id="UP000193224"/>
    </source>
</evidence>
<evidence type="ECO:0000313" key="1">
    <source>
        <dbReference type="EMBL" id="SMC11471.1"/>
    </source>
</evidence>
<accession>A0A1X7BPF9</accession>
<dbReference type="EMBL" id="FWXB01000003">
    <property type="protein sequence ID" value="SMC11471.1"/>
    <property type="molecule type" value="Genomic_DNA"/>
</dbReference>
<dbReference type="Proteomes" id="UP000193224">
    <property type="component" value="Unassembled WGS sequence"/>
</dbReference>
<name>A0A1X7BPF9_9RHOB</name>
<dbReference type="AlphaFoldDB" id="A0A1X7BPF9"/>
<keyword evidence="2" id="KW-1185">Reference proteome</keyword>
<reference evidence="1 2" key="1">
    <citation type="submission" date="2017-03" db="EMBL/GenBank/DDBJ databases">
        <authorList>
            <person name="Afonso C.L."/>
            <person name="Miller P.J."/>
            <person name="Scott M.A."/>
            <person name="Spackman E."/>
            <person name="Goraichik I."/>
            <person name="Dimitrov K.M."/>
            <person name="Suarez D.L."/>
            <person name="Swayne D.E."/>
        </authorList>
    </citation>
    <scope>NUCLEOTIDE SEQUENCE [LARGE SCALE GENOMIC DNA]</scope>
    <source>
        <strain evidence="1 2">CECT 7745</strain>
    </source>
</reference>
<sequence>MSTCSGHACAVNRHPAAAKVGSEKRAQDVVQTTRAYPRRWLFVQKPSLTIDFRRSFDEVRNVRRPKLIAQ</sequence>
<protein>
    <submittedName>
        <fullName evidence="1">Uncharacterized protein</fullName>
    </submittedName>
</protein>
<organism evidence="1 2">
    <name type="scientific">Roseovarius aestuarii</name>
    <dbReference type="NCBI Taxonomy" id="475083"/>
    <lineage>
        <taxon>Bacteria</taxon>
        <taxon>Pseudomonadati</taxon>
        <taxon>Pseudomonadota</taxon>
        <taxon>Alphaproteobacteria</taxon>
        <taxon>Rhodobacterales</taxon>
        <taxon>Roseobacteraceae</taxon>
        <taxon>Roseovarius</taxon>
    </lineage>
</organism>
<gene>
    <name evidence="1" type="ORF">ROA7745_01284</name>
</gene>
<proteinExistence type="predicted"/>